<proteinExistence type="predicted"/>
<organism evidence="2">
    <name type="scientific">Xenopsylla cheopis</name>
    <name type="common">Oriental rat flea</name>
    <name type="synonym">Pulex cheopis</name>
    <dbReference type="NCBI Taxonomy" id="163159"/>
    <lineage>
        <taxon>Eukaryota</taxon>
        <taxon>Metazoa</taxon>
        <taxon>Ecdysozoa</taxon>
        <taxon>Arthropoda</taxon>
        <taxon>Hexapoda</taxon>
        <taxon>Insecta</taxon>
        <taxon>Pterygota</taxon>
        <taxon>Neoptera</taxon>
        <taxon>Endopterygota</taxon>
        <taxon>Siphonaptera</taxon>
        <taxon>Pulicidae</taxon>
        <taxon>Xenopsyllinae</taxon>
        <taxon>Xenopsylla</taxon>
    </lineage>
</organism>
<feature type="signal peptide" evidence="1">
    <location>
        <begin position="1"/>
        <end position="23"/>
    </location>
</feature>
<protein>
    <submittedName>
        <fullName evidence="2">Putative secreted protein</fullName>
    </submittedName>
</protein>
<name>A0A6M2DYJ1_XENCH</name>
<sequence length="72" mass="8151">MMSVRCIAVCSISLAVVMDMVWSTEPLMKNMNCVQSAGERGIVMLDITIFKVYFKHERRVVGTQGVFSVRLH</sequence>
<accession>A0A6M2DYJ1</accession>
<feature type="chain" id="PRO_5026998500" evidence="1">
    <location>
        <begin position="24"/>
        <end position="72"/>
    </location>
</feature>
<dbReference type="AlphaFoldDB" id="A0A6M2DYJ1"/>
<dbReference type="EMBL" id="GIIL01007683">
    <property type="protein sequence ID" value="NOV51409.1"/>
    <property type="molecule type" value="Transcribed_RNA"/>
</dbReference>
<keyword evidence="1" id="KW-0732">Signal</keyword>
<evidence type="ECO:0000256" key="1">
    <source>
        <dbReference type="SAM" id="SignalP"/>
    </source>
</evidence>
<evidence type="ECO:0000313" key="2">
    <source>
        <dbReference type="EMBL" id="NOV51409.1"/>
    </source>
</evidence>
<reference evidence="2" key="1">
    <citation type="submission" date="2020-03" db="EMBL/GenBank/DDBJ databases">
        <title>Transcriptomic Profiling of the Digestive Tract of the Rat Flea, Xenopsylla cheopis, Following Blood Feeding and Infection with Yersinia pestis.</title>
        <authorList>
            <person name="Bland D.M."/>
            <person name="Martens C.A."/>
            <person name="Virtaneva K."/>
            <person name="Kanakabandi K."/>
            <person name="Long D."/>
            <person name="Rosenke R."/>
            <person name="Saturday G.A."/>
            <person name="Hoyt F.H."/>
            <person name="Bruno D.P."/>
            <person name="Ribeiro J.M.C."/>
            <person name="Hinnebusch J."/>
        </authorList>
    </citation>
    <scope>NUCLEOTIDE SEQUENCE</scope>
</reference>